<evidence type="ECO:0000259" key="1">
    <source>
        <dbReference type="Pfam" id="PF05050"/>
    </source>
</evidence>
<dbReference type="SUPFAM" id="SSF53335">
    <property type="entry name" value="S-adenosyl-L-methionine-dependent methyltransferases"/>
    <property type="match status" value="1"/>
</dbReference>
<dbReference type="NCBIfam" id="TIGR01444">
    <property type="entry name" value="fkbM_fam"/>
    <property type="match status" value="1"/>
</dbReference>
<dbReference type="Pfam" id="PF05050">
    <property type="entry name" value="Methyltransf_21"/>
    <property type="match status" value="1"/>
</dbReference>
<dbReference type="PANTHER" id="PTHR34203">
    <property type="entry name" value="METHYLTRANSFERASE, FKBM FAMILY PROTEIN"/>
    <property type="match status" value="1"/>
</dbReference>
<sequence>MKTTLENSLDIQETQTVFLEEFGITINSQNHKFFLDALDLAKPLLDIPNTQFTVINDDTIRVTVEAVTIDLQTYWEVFIVHEIFFDGAYNILATKEIVVWDIGMNVGIASLYFASKENVLAVFGYEPFESTYKRANQNFDLNPGLVKKIKHYPYGISHANANLTVDYCYEWHGASTVNGVPEMLNGRDDIVSQAINLVSANDTLDMIMGEYPGIDIVAKIDCEGSEYEIIESLYTSKKLRHFKAVLLEWHDPQKNNSLKQWFKESGFSMIFFNPYHPYGIAMAYAFRTE</sequence>
<proteinExistence type="predicted"/>
<comment type="caution">
    <text evidence="2">The sequence shown here is derived from an EMBL/GenBank/DDBJ whole genome shotgun (WGS) entry which is preliminary data.</text>
</comment>
<dbReference type="InterPro" id="IPR052514">
    <property type="entry name" value="SAM-dependent_MTase"/>
</dbReference>
<dbReference type="RefSeq" id="WP_198123895.1">
    <property type="nucleotide sequence ID" value="NZ_JAECZC010000008.1"/>
</dbReference>
<dbReference type="GO" id="GO:0032259">
    <property type="term" value="P:methylation"/>
    <property type="evidence" value="ECO:0007669"/>
    <property type="project" value="UniProtKB-KW"/>
</dbReference>
<feature type="domain" description="Methyltransferase FkbM" evidence="1">
    <location>
        <begin position="101"/>
        <end position="268"/>
    </location>
</feature>
<evidence type="ECO:0000313" key="2">
    <source>
        <dbReference type="EMBL" id="MBH8561898.1"/>
    </source>
</evidence>
<keyword evidence="3" id="KW-1185">Reference proteome</keyword>
<name>A0A8J7HLN0_9NOST</name>
<dbReference type="Proteomes" id="UP000632766">
    <property type="component" value="Unassembled WGS sequence"/>
</dbReference>
<keyword evidence="2" id="KW-0808">Transferase</keyword>
<dbReference type="AlphaFoldDB" id="A0A8J7HLN0"/>
<gene>
    <name evidence="2" type="ORF">I8748_06870</name>
</gene>
<dbReference type="EMBL" id="JAECZC010000008">
    <property type="protein sequence ID" value="MBH8561898.1"/>
    <property type="molecule type" value="Genomic_DNA"/>
</dbReference>
<dbReference type="InterPro" id="IPR029063">
    <property type="entry name" value="SAM-dependent_MTases_sf"/>
</dbReference>
<dbReference type="GO" id="GO:0008168">
    <property type="term" value="F:methyltransferase activity"/>
    <property type="evidence" value="ECO:0007669"/>
    <property type="project" value="UniProtKB-KW"/>
</dbReference>
<keyword evidence="2" id="KW-0489">Methyltransferase</keyword>
<evidence type="ECO:0000313" key="3">
    <source>
        <dbReference type="Proteomes" id="UP000632766"/>
    </source>
</evidence>
<dbReference type="PANTHER" id="PTHR34203:SF15">
    <property type="entry name" value="SLL1173 PROTEIN"/>
    <property type="match status" value="1"/>
</dbReference>
<dbReference type="InterPro" id="IPR006342">
    <property type="entry name" value="FkbM_mtfrase"/>
</dbReference>
<protein>
    <submittedName>
        <fullName evidence="2">FkbM family methyltransferase</fullName>
    </submittedName>
</protein>
<dbReference type="Gene3D" id="3.40.50.150">
    <property type="entry name" value="Vaccinia Virus protein VP39"/>
    <property type="match status" value="1"/>
</dbReference>
<organism evidence="2 3">
    <name type="scientific">Amazonocrinis nigriterrae CENA67</name>
    <dbReference type="NCBI Taxonomy" id="2794033"/>
    <lineage>
        <taxon>Bacteria</taxon>
        <taxon>Bacillati</taxon>
        <taxon>Cyanobacteriota</taxon>
        <taxon>Cyanophyceae</taxon>
        <taxon>Nostocales</taxon>
        <taxon>Nostocaceae</taxon>
        <taxon>Amazonocrinis</taxon>
        <taxon>Amazonocrinis nigriterrae</taxon>
    </lineage>
</organism>
<reference evidence="2 3" key="1">
    <citation type="journal article" date="2021" name="Int. J. Syst. Evol. Microbiol.">
        <title>Amazonocrinis nigriterrae gen. nov., sp. nov., Atlanticothrix silvestris gen. nov., sp. nov. and Dendronalium phyllosphericum gen. nov., sp. nov., nostocacean cyanobacteria from Brazilian environments.</title>
        <authorList>
            <person name="Alvarenga D.O."/>
            <person name="Andreote A.P.D."/>
            <person name="Branco L.H.Z."/>
            <person name="Delbaje E."/>
            <person name="Cruz R.B."/>
            <person name="Varani A.M."/>
            <person name="Fiore M.F."/>
        </authorList>
    </citation>
    <scope>NUCLEOTIDE SEQUENCE [LARGE SCALE GENOMIC DNA]</scope>
    <source>
        <strain evidence="2 3">CENA67</strain>
    </source>
</reference>
<accession>A0A8J7HLN0</accession>